<feature type="domain" description="ParB-like N-terminal" evidence="1">
    <location>
        <begin position="33"/>
        <end position="87"/>
    </location>
</feature>
<dbReference type="Pfam" id="PF02195">
    <property type="entry name" value="ParB_N"/>
    <property type="match status" value="1"/>
</dbReference>
<evidence type="ECO:0000313" key="2">
    <source>
        <dbReference type="EMBL" id="WIX81310.1"/>
    </source>
</evidence>
<protein>
    <recommendedName>
        <fullName evidence="1">ParB-like N-terminal domain-containing protein</fullName>
    </recommendedName>
</protein>
<dbReference type="RefSeq" id="WP_285971909.1">
    <property type="nucleotide sequence ID" value="NZ_CP127294.1"/>
</dbReference>
<dbReference type="SUPFAM" id="SSF110849">
    <property type="entry name" value="ParB/Sulfiredoxin"/>
    <property type="match status" value="1"/>
</dbReference>
<name>A0A9Y2MU21_9PSEU</name>
<dbReference type="KEGG" id="acab:QRX50_11345"/>
<dbReference type="Gene3D" id="3.90.1530.10">
    <property type="entry name" value="Conserved hypothetical protein from pyrococcus furiosus pfu- 392566-001, ParB domain"/>
    <property type="match status" value="1"/>
</dbReference>
<dbReference type="InterPro" id="IPR036086">
    <property type="entry name" value="ParB/Sulfiredoxin_sf"/>
</dbReference>
<evidence type="ECO:0000313" key="3">
    <source>
        <dbReference type="Proteomes" id="UP001236014"/>
    </source>
</evidence>
<sequence length="148" mass="16326">MPPLLLPIVLPTELVLRYRAVDRELVGSALVDTPRHLDELAEDIARRGVLTPLTLGFNEEFGVLDGNHRIAVAVRLGPAEVPVALVKEPRSPRPGHAQPMREADFALLNAHLSRRPASHPHLLVSCKLFRNSCAPKVVDGYKQLLDQT</sequence>
<dbReference type="Proteomes" id="UP001236014">
    <property type="component" value="Chromosome"/>
</dbReference>
<dbReference type="EMBL" id="CP127294">
    <property type="protein sequence ID" value="WIX81310.1"/>
    <property type="molecule type" value="Genomic_DNA"/>
</dbReference>
<organism evidence="2 3">
    <name type="scientific">Amycolatopsis carbonis</name>
    <dbReference type="NCBI Taxonomy" id="715471"/>
    <lineage>
        <taxon>Bacteria</taxon>
        <taxon>Bacillati</taxon>
        <taxon>Actinomycetota</taxon>
        <taxon>Actinomycetes</taxon>
        <taxon>Pseudonocardiales</taxon>
        <taxon>Pseudonocardiaceae</taxon>
        <taxon>Amycolatopsis</taxon>
    </lineage>
</organism>
<dbReference type="AlphaFoldDB" id="A0A9Y2MU21"/>
<keyword evidence="3" id="KW-1185">Reference proteome</keyword>
<evidence type="ECO:0000259" key="1">
    <source>
        <dbReference type="Pfam" id="PF02195"/>
    </source>
</evidence>
<gene>
    <name evidence="2" type="ORF">QRX50_11345</name>
</gene>
<dbReference type="InterPro" id="IPR003115">
    <property type="entry name" value="ParB_N"/>
</dbReference>
<reference evidence="2 3" key="1">
    <citation type="submission" date="2023-06" db="EMBL/GenBank/DDBJ databases">
        <authorList>
            <person name="Oyuntsetseg B."/>
            <person name="Kim S.B."/>
        </authorList>
    </citation>
    <scope>NUCLEOTIDE SEQUENCE [LARGE SCALE GENOMIC DNA]</scope>
    <source>
        <strain evidence="2 3">2-15</strain>
    </source>
</reference>
<proteinExistence type="predicted"/>
<accession>A0A9Y2MU21</accession>